<dbReference type="KEGG" id="nml:Namu_1080"/>
<comment type="pathway">
    <text evidence="1">Amino-acid biosynthesis; ergothioneine biosynthesis.</text>
</comment>
<dbReference type="PANTHER" id="PTHR43187">
    <property type="entry name" value="GLUTAMINE AMIDOTRANSFERASE DUG3-RELATED"/>
    <property type="match status" value="1"/>
</dbReference>
<dbReference type="EC" id="3.5.1.118" evidence="1"/>
<feature type="region of interest" description="Disordered" evidence="2">
    <location>
        <begin position="56"/>
        <end position="89"/>
    </location>
</feature>
<dbReference type="AlphaFoldDB" id="C8XBM6"/>
<dbReference type="InterPro" id="IPR032889">
    <property type="entry name" value="EgtC_Actinobacteria"/>
</dbReference>
<accession>C8XBM6</accession>
<dbReference type="RefSeq" id="WP_015746402.1">
    <property type="nucleotide sequence ID" value="NC_013235.1"/>
</dbReference>
<dbReference type="InParanoid" id="C8XBM6"/>
<dbReference type="HOGENOM" id="CLU_042555_3_0_11"/>
<dbReference type="SUPFAM" id="SSF56235">
    <property type="entry name" value="N-terminal nucleophile aminohydrolases (Ntn hydrolases)"/>
    <property type="match status" value="1"/>
</dbReference>
<protein>
    <recommendedName>
        <fullName evidence="1">Gamma-glutamyl-hercynylcysteine sulfoxide hydrolase</fullName>
        <ecNumber evidence="1">3.5.1.118</ecNumber>
    </recommendedName>
    <alternativeName>
        <fullName evidence="1">Gamma-glutamyl hercynylcysteine S-oxide hydrolase</fullName>
    </alternativeName>
</protein>
<dbReference type="GO" id="GO:0016811">
    <property type="term" value="F:hydrolase activity, acting on carbon-nitrogen (but not peptide) bonds, in linear amides"/>
    <property type="evidence" value="ECO:0007669"/>
    <property type="project" value="UniProtKB-UniRule"/>
</dbReference>
<dbReference type="PANTHER" id="PTHR43187:SF2">
    <property type="entry name" value="GAMMA-GLUTAMYL-HERCYNYLCYSTEINE SULFOXIDE HYDROLASE"/>
    <property type="match status" value="1"/>
</dbReference>
<dbReference type="eggNOG" id="COG0121">
    <property type="taxonomic scope" value="Bacteria"/>
</dbReference>
<reference evidence="4 5" key="2">
    <citation type="journal article" date="2010" name="Stand. Genomic Sci.">
        <title>Complete genome sequence of Nakamurella multipartita type strain (Y-104).</title>
        <authorList>
            <person name="Tice H."/>
            <person name="Mayilraj S."/>
            <person name="Sims D."/>
            <person name="Lapidus A."/>
            <person name="Nolan M."/>
            <person name="Lucas S."/>
            <person name="Glavina Del Rio T."/>
            <person name="Copeland A."/>
            <person name="Cheng J.F."/>
            <person name="Meincke L."/>
            <person name="Bruce D."/>
            <person name="Goodwin L."/>
            <person name="Pitluck S."/>
            <person name="Ivanova N."/>
            <person name="Mavromatis K."/>
            <person name="Ovchinnikova G."/>
            <person name="Pati A."/>
            <person name="Chen A."/>
            <person name="Palaniappan K."/>
            <person name="Land M."/>
            <person name="Hauser L."/>
            <person name="Chang Y.J."/>
            <person name="Jeffries C.D."/>
            <person name="Detter J.C."/>
            <person name="Brettin T."/>
            <person name="Rohde M."/>
            <person name="Goker M."/>
            <person name="Bristow J."/>
            <person name="Eisen J.A."/>
            <person name="Markowitz V."/>
            <person name="Hugenholtz P."/>
            <person name="Kyrpides N.C."/>
            <person name="Klenk H.P."/>
            <person name="Chen F."/>
        </authorList>
    </citation>
    <scope>NUCLEOTIDE SEQUENCE [LARGE SCALE GENOMIC DNA]</scope>
    <source>
        <strain evidence="5">ATCC 700099 / DSM 44233 / CIP 104796 / JCM 9543 / NBRC 105858 / Y-104</strain>
    </source>
</reference>
<evidence type="ECO:0000313" key="5">
    <source>
        <dbReference type="Proteomes" id="UP000002218"/>
    </source>
</evidence>
<dbReference type="STRING" id="479431.Namu_1080"/>
<evidence type="ECO:0000259" key="3">
    <source>
        <dbReference type="PROSITE" id="PS51278"/>
    </source>
</evidence>
<dbReference type="InterPro" id="IPR052373">
    <property type="entry name" value="Gamma-glu_amide_hydrolase"/>
</dbReference>
<dbReference type="UniPathway" id="UPA01014"/>
<dbReference type="EMBL" id="CP001737">
    <property type="protein sequence ID" value="ACV77488.1"/>
    <property type="molecule type" value="Genomic_DNA"/>
</dbReference>
<evidence type="ECO:0000256" key="2">
    <source>
        <dbReference type="SAM" id="MobiDB-lite"/>
    </source>
</evidence>
<keyword evidence="1" id="KW-0378">Hydrolase</keyword>
<reference evidence="5" key="1">
    <citation type="submission" date="2009-09" db="EMBL/GenBank/DDBJ databases">
        <title>The complete genome of Nakamurella multipartita DSM 44233.</title>
        <authorList>
            <consortium name="US DOE Joint Genome Institute (JGI-PGF)"/>
            <person name="Lucas S."/>
            <person name="Copeland A."/>
            <person name="Lapidus A."/>
            <person name="Glavina del Rio T."/>
            <person name="Dalin E."/>
            <person name="Tice H."/>
            <person name="Bruce D."/>
            <person name="Goodwin L."/>
            <person name="Pitluck S."/>
            <person name="Kyrpides N."/>
            <person name="Mavromatis K."/>
            <person name="Ivanova N."/>
            <person name="Ovchinnikova G."/>
            <person name="Sims D."/>
            <person name="Meincke L."/>
            <person name="Brettin T."/>
            <person name="Detter J.C."/>
            <person name="Han C."/>
            <person name="Larimer F."/>
            <person name="Land M."/>
            <person name="Hauser L."/>
            <person name="Markowitz V."/>
            <person name="Cheng J.-F."/>
            <person name="Hugenholtz P."/>
            <person name="Woyke T."/>
            <person name="Wu D."/>
            <person name="Klenk H.-P."/>
            <person name="Eisen J.A."/>
        </authorList>
    </citation>
    <scope>NUCLEOTIDE SEQUENCE [LARGE SCALE GENOMIC DNA]</scope>
    <source>
        <strain evidence="5">ATCC 700099 / DSM 44233 / CIP 104796 / JCM 9543 / NBRC 105858 / Y-104</strain>
    </source>
</reference>
<dbReference type="Gene3D" id="3.60.20.10">
    <property type="entry name" value="Glutamine Phosphoribosylpyrophosphate, subunit 1, domain 1"/>
    <property type="match status" value="1"/>
</dbReference>
<dbReference type="Proteomes" id="UP000002218">
    <property type="component" value="Chromosome"/>
</dbReference>
<feature type="domain" description="Glutamine amidotransferase type-2" evidence="3">
    <location>
        <begin position="2"/>
        <end position="282"/>
    </location>
</feature>
<comment type="catalytic activity">
    <reaction evidence="1">
        <text>gamma-L-glutamyl-hercynylcysteine S-oxide + H2O = S-(hercyn-2-yl)-L-cysteine S-oxide + L-glutamate</text>
        <dbReference type="Rhea" id="RHEA:42684"/>
        <dbReference type="ChEBI" id="CHEBI:15377"/>
        <dbReference type="ChEBI" id="CHEBI:29985"/>
        <dbReference type="ChEBI" id="CHEBI:82703"/>
        <dbReference type="ChEBI" id="CHEBI:82706"/>
        <dbReference type="EC" id="3.5.1.118"/>
    </reaction>
</comment>
<dbReference type="InterPro" id="IPR029055">
    <property type="entry name" value="Ntn_hydrolases_N"/>
</dbReference>
<dbReference type="CDD" id="cd01908">
    <property type="entry name" value="YafJ"/>
    <property type="match status" value="1"/>
</dbReference>
<evidence type="ECO:0000313" key="4">
    <source>
        <dbReference type="EMBL" id="ACV77488.1"/>
    </source>
</evidence>
<dbReference type="HAMAP" id="MF_02036">
    <property type="entry name" value="EgtC"/>
    <property type="match status" value="1"/>
</dbReference>
<keyword evidence="5" id="KW-1185">Reference proteome</keyword>
<keyword evidence="1" id="KW-0315">Glutamine amidotransferase</keyword>
<sequence length="282" mass="29720">MCRHLAYVGPPIRMGELLTDPPFSLVRQSWAPRRQQHGVVNADGFGVGWYPERPFVDPSGPGRAPDTGPDPRLGPAPDTGPARHRGAGPVWADETFTELSRVIHTRALLAAVRSATVGMVGGQSVAAAAPFRRGPWLFSHNGAVGGWPATASRLAWGLDPGVLATLEAPTDSALLWALTLDLLARGKAPRAALTEVIARIQDAGGGRATMLLTDGRSITATAWGTSLCWRRLPGGVVVASEPYDDHPDWVEVADGSLLTTQPTDGADDVVVEPLPISPGVHP</sequence>
<evidence type="ECO:0000256" key="1">
    <source>
        <dbReference type="HAMAP-Rule" id="MF_02036"/>
    </source>
</evidence>
<proteinExistence type="inferred from homology"/>
<dbReference type="GO" id="GO:0052699">
    <property type="term" value="P:ergothioneine biosynthetic process"/>
    <property type="evidence" value="ECO:0007669"/>
    <property type="project" value="UniProtKB-UniRule"/>
</dbReference>
<organism evidence="4 5">
    <name type="scientific">Nakamurella multipartita (strain ATCC 700099 / DSM 44233 / CIP 104796 / JCM 9543 / NBRC 105858 / Y-104)</name>
    <name type="common">Microsphaera multipartita</name>
    <dbReference type="NCBI Taxonomy" id="479431"/>
    <lineage>
        <taxon>Bacteria</taxon>
        <taxon>Bacillati</taxon>
        <taxon>Actinomycetota</taxon>
        <taxon>Actinomycetes</taxon>
        <taxon>Nakamurellales</taxon>
        <taxon>Nakamurellaceae</taxon>
        <taxon>Nakamurella</taxon>
    </lineage>
</organism>
<dbReference type="InterPro" id="IPR017932">
    <property type="entry name" value="GATase_2_dom"/>
</dbReference>
<dbReference type="OrthoDB" id="9804310at2"/>
<name>C8XBM6_NAKMY</name>
<gene>
    <name evidence="1" type="primary">egtC</name>
    <name evidence="4" type="ordered locus">Namu_1080</name>
</gene>
<comment type="function">
    <text evidence="1">Catalyzes the hydrolysis of the gamma-glutamyl amide bond of hercynyl-gamma-L-glutamyl-L-cysteine sulfoxide to produce hercynylcysteine sulfoxide, a step in the biosynthesis pathway of ergothioneine.</text>
</comment>
<dbReference type="PROSITE" id="PS51278">
    <property type="entry name" value="GATASE_TYPE_2"/>
    <property type="match status" value="1"/>
</dbReference>